<evidence type="ECO:0000256" key="16">
    <source>
        <dbReference type="ARBA" id="ARBA00038296"/>
    </source>
</evidence>
<accession>A0A4W3HUL7</accession>
<reference evidence="19" key="4">
    <citation type="submission" date="2025-08" db="UniProtKB">
        <authorList>
            <consortium name="Ensembl"/>
        </authorList>
    </citation>
    <scope>IDENTIFICATION</scope>
</reference>
<dbReference type="PROSITE" id="PS50209">
    <property type="entry name" value="CARD"/>
    <property type="match status" value="1"/>
</dbReference>
<organism evidence="19 20">
    <name type="scientific">Callorhinchus milii</name>
    <name type="common">Ghost shark</name>
    <dbReference type="NCBI Taxonomy" id="7868"/>
    <lineage>
        <taxon>Eukaryota</taxon>
        <taxon>Metazoa</taxon>
        <taxon>Chordata</taxon>
        <taxon>Craniata</taxon>
        <taxon>Vertebrata</taxon>
        <taxon>Chondrichthyes</taxon>
        <taxon>Holocephali</taxon>
        <taxon>Chimaeriformes</taxon>
        <taxon>Callorhinchidae</taxon>
        <taxon>Callorhinchus</taxon>
    </lineage>
</organism>
<dbReference type="FunFam" id="3.80.10.10:FF:000236">
    <property type="entry name" value="NLR family CARD domain containing 3"/>
    <property type="match status" value="1"/>
</dbReference>
<evidence type="ECO:0000256" key="13">
    <source>
        <dbReference type="ARBA" id="ARBA00023136"/>
    </source>
</evidence>
<dbReference type="Gene3D" id="1.10.533.10">
    <property type="entry name" value="Death Domain, Fas"/>
    <property type="match status" value="1"/>
</dbReference>
<dbReference type="GO" id="GO:0045087">
    <property type="term" value="P:innate immune response"/>
    <property type="evidence" value="ECO:0007669"/>
    <property type="project" value="UniProtKB-KW"/>
</dbReference>
<dbReference type="InterPro" id="IPR027417">
    <property type="entry name" value="P-loop_NTPase"/>
</dbReference>
<dbReference type="InParanoid" id="A0A4W3HUL7"/>
<dbReference type="InterPro" id="IPR001611">
    <property type="entry name" value="Leu-rich_rpt"/>
</dbReference>
<evidence type="ECO:0000256" key="10">
    <source>
        <dbReference type="ARBA" id="ARBA00022840"/>
    </source>
</evidence>
<reference evidence="20" key="3">
    <citation type="journal article" date="2014" name="Nature">
        <title>Elephant shark genome provides unique insights into gnathostome evolution.</title>
        <authorList>
            <consortium name="International Elephant Shark Genome Sequencing Consortium"/>
            <person name="Venkatesh B."/>
            <person name="Lee A.P."/>
            <person name="Ravi V."/>
            <person name="Maurya A.K."/>
            <person name="Lian M.M."/>
            <person name="Swann J.B."/>
            <person name="Ohta Y."/>
            <person name="Flajnik M.F."/>
            <person name="Sutoh Y."/>
            <person name="Kasahara M."/>
            <person name="Hoon S."/>
            <person name="Gangu V."/>
            <person name="Roy S.W."/>
            <person name="Irimia M."/>
            <person name="Korzh V."/>
            <person name="Kondrychyn I."/>
            <person name="Lim Z.W."/>
            <person name="Tay B.H."/>
            <person name="Tohari S."/>
            <person name="Kong K.W."/>
            <person name="Ho S."/>
            <person name="Lorente-Galdos B."/>
            <person name="Quilez J."/>
            <person name="Marques-Bonet T."/>
            <person name="Raney B.J."/>
            <person name="Ingham P.W."/>
            <person name="Tay A."/>
            <person name="Hillier L.W."/>
            <person name="Minx P."/>
            <person name="Boehm T."/>
            <person name="Wilson R.K."/>
            <person name="Brenner S."/>
            <person name="Warren W.C."/>
        </authorList>
    </citation>
    <scope>NUCLEOTIDE SEQUENCE [LARGE SCALE GENOMIC DNA]</scope>
</reference>
<dbReference type="KEGG" id="cmk:103178763"/>
<dbReference type="CDD" id="cd01671">
    <property type="entry name" value="CARD"/>
    <property type="match status" value="1"/>
</dbReference>
<evidence type="ECO:0000256" key="4">
    <source>
        <dbReference type="ARBA" id="ARBA00022475"/>
    </source>
</evidence>
<dbReference type="STRING" id="7868.ENSCMIP00000019015"/>
<evidence type="ECO:0000259" key="18">
    <source>
        <dbReference type="PROSITE" id="PS50837"/>
    </source>
</evidence>
<dbReference type="Ensembl" id="ENSCMIT00000019376.1">
    <property type="protein sequence ID" value="ENSCMIP00000019015.1"/>
    <property type="gene ID" value="ENSCMIG00000008915.1"/>
</dbReference>
<dbReference type="CTD" id="197358"/>
<protein>
    <submittedName>
        <fullName evidence="19">NLR family CARD domain containing 3</fullName>
    </submittedName>
</protein>
<evidence type="ECO:0000256" key="7">
    <source>
        <dbReference type="ARBA" id="ARBA00022614"/>
    </source>
</evidence>
<evidence type="ECO:0000313" key="20">
    <source>
        <dbReference type="Proteomes" id="UP000314986"/>
    </source>
</evidence>
<dbReference type="OMA" id="IPCICWM"/>
<feature type="domain" description="NACHT" evidence="18">
    <location>
        <begin position="176"/>
        <end position="308"/>
    </location>
</feature>
<keyword evidence="20" id="KW-1185">Reference proteome</keyword>
<evidence type="ECO:0000259" key="17">
    <source>
        <dbReference type="PROSITE" id="PS50209"/>
    </source>
</evidence>
<evidence type="ECO:0000256" key="12">
    <source>
        <dbReference type="ARBA" id="ARBA00022859"/>
    </source>
</evidence>
<dbReference type="GO" id="GO:0042981">
    <property type="term" value="P:regulation of apoptotic process"/>
    <property type="evidence" value="ECO:0007669"/>
    <property type="project" value="InterPro"/>
</dbReference>
<dbReference type="Pfam" id="PF13516">
    <property type="entry name" value="LRR_6"/>
    <property type="match status" value="9"/>
</dbReference>
<proteinExistence type="inferred from homology"/>
<evidence type="ECO:0000256" key="5">
    <source>
        <dbReference type="ARBA" id="ARBA00022490"/>
    </source>
</evidence>
<dbReference type="GO" id="GO:0005524">
    <property type="term" value="F:ATP binding"/>
    <property type="evidence" value="ECO:0007669"/>
    <property type="project" value="UniProtKB-KW"/>
</dbReference>
<dbReference type="AlphaFoldDB" id="A0A4W3HUL7"/>
<evidence type="ECO:0000256" key="8">
    <source>
        <dbReference type="ARBA" id="ARBA00022737"/>
    </source>
</evidence>
<reference evidence="19" key="5">
    <citation type="submission" date="2025-09" db="UniProtKB">
        <authorList>
            <consortium name="Ensembl"/>
        </authorList>
    </citation>
    <scope>IDENTIFICATION</scope>
</reference>
<keyword evidence="10" id="KW-0067">ATP-binding</keyword>
<comment type="similarity">
    <text evidence="16">Belongs to the NOD1-NOD2 family.</text>
</comment>
<dbReference type="Gene3D" id="3.40.50.300">
    <property type="entry name" value="P-loop containing nucleotide triphosphate hydrolases"/>
    <property type="match status" value="1"/>
</dbReference>
<dbReference type="SUPFAM" id="SSF47986">
    <property type="entry name" value="DEATH domain"/>
    <property type="match status" value="1"/>
</dbReference>
<evidence type="ECO:0000256" key="9">
    <source>
        <dbReference type="ARBA" id="ARBA00022741"/>
    </source>
</evidence>
<keyword evidence="6" id="KW-0399">Innate immunity</keyword>
<evidence type="ECO:0000256" key="3">
    <source>
        <dbReference type="ARBA" id="ARBA00004496"/>
    </source>
</evidence>
<dbReference type="InterPro" id="IPR001315">
    <property type="entry name" value="CARD"/>
</dbReference>
<comment type="subcellular location">
    <subcellularLocation>
        <location evidence="1">Basolateral cell membrane</location>
    </subcellularLocation>
    <subcellularLocation>
        <location evidence="2">Cell membrane</location>
        <topology evidence="2">Lipid-anchor</topology>
    </subcellularLocation>
    <subcellularLocation>
        <location evidence="3">Cytoplasm</location>
    </subcellularLocation>
</comment>
<dbReference type="PANTHER" id="PTHR24106">
    <property type="entry name" value="NACHT, LRR AND CARD DOMAINS-CONTAINING"/>
    <property type="match status" value="1"/>
</dbReference>
<dbReference type="RefSeq" id="XP_007891876.1">
    <property type="nucleotide sequence ID" value="XM_007893685.2"/>
</dbReference>
<name>A0A4W3HUL7_CALMI</name>
<reference evidence="20" key="1">
    <citation type="journal article" date="2006" name="Science">
        <title>Ancient noncoding elements conserved in the human genome.</title>
        <authorList>
            <person name="Venkatesh B."/>
            <person name="Kirkness E.F."/>
            <person name="Loh Y.H."/>
            <person name="Halpern A.L."/>
            <person name="Lee A.P."/>
            <person name="Johnson J."/>
            <person name="Dandona N."/>
            <person name="Viswanathan L.D."/>
            <person name="Tay A."/>
            <person name="Venter J.C."/>
            <person name="Strausberg R.L."/>
            <person name="Brenner S."/>
        </authorList>
    </citation>
    <scope>NUCLEOTIDE SEQUENCE [LARGE SCALE GENOMIC DNA]</scope>
</reference>
<keyword evidence="15" id="KW-0449">Lipoprotein</keyword>
<dbReference type="Pfam" id="PF17779">
    <property type="entry name" value="WHD_NOD2"/>
    <property type="match status" value="1"/>
</dbReference>
<dbReference type="Pfam" id="PF05729">
    <property type="entry name" value="NACHT"/>
    <property type="match status" value="1"/>
</dbReference>
<sequence length="1098" mass="121197">MTMEGIWINRYRVQLVRAISSPFLEKIISYMKKQNLISAEEVNLIQEASGVAEQVQAAIDVLATKGSIASESLQSFIETTNSQLYLSITLYEPMKQKHTEVLQYKLGSGCDVRSLCSGHLRDRLSNLLLIDGLTDIQEKEHDVMQIEATRGMKSSLKKTPLDKLFLPLTKVSIPPRISVTVGVAGIGKSTLVKLLMYKWLEGEMFKDITFIFPFTFRDLNSVERISAEKLLRLTFPHITETSQILNGMAKVLLLFDGLDEFRHPLEFSNSQPCTDPKKDIQIENLITNIIRGNIFPEATVWITSRPAAASQIPAGLVDRMTEIRGFGEVEIKEFLQTLFEDRVTATKVFTEIKAQQSLYILCSVPSFCLIVGSSIAYFLKASESQRSGGFPRTLTEIYTYFFKMVLSGDWQEKEPEPLKIEQAFNSQRKQISNLSRLAFYGLIKRRAVFYDSDMKNHGIDLTSLQGGLCSRIFTKEDLHMCTTYQFIHISIQEYLAAIHYYIAAKRAIFDLFTDNAMSWPKLGFHNHFKNAVSKSLLSDDGHLDIFARFLSGLLSPEVNKLLQGLFLMKDEHNGYRGPVIHHLQCCLNTDYIISSRTVNMMHCLQELQHPEVAKAVAEALRTGTLGGRLTPINCSALAYLLQVSEECMEETNLSNCLSYNIFKSLLPRLLYCQNLRLENNQFKDNVMDLLGSLLSAKDCQIRKISLAENLISNKGAKAIARALMVNRTLSTLDLRSNSIGPKGAKALADALKINQALVSLNLQNNFVGEEGAKYTADALHVNHKLTSLHLQKNSIGPEGAKRLAAALKINRSLKELILSSNCVGDVGAAAIAESLKVNNSLAILNLQSNSISNTGASKLTKALQLNHGLINLNLRENSIGLHGAKEIAKTLRVNKALRSLDLTANLLHDEGTAAIALAIKENHTLTSLHLQWNFISLEAARALAQALQTNTSLTSLDLQENSIGDEGIIALSGALKCNSVLDSLYLQGTSIGVRGAEALAEALAVNKSLTTLNLRGNAIGVAGVKAMANGLKVNRVLRHLNLQENSLGLDGAMCIAIALSYNDSLRHINLQGNKIGESGAKVIAAEIRSKSPHCSVEI</sequence>
<keyword evidence="12" id="KW-0391">Immunity</keyword>
<dbReference type="Pfam" id="PF17776">
    <property type="entry name" value="NLRC4_HD2"/>
    <property type="match status" value="1"/>
</dbReference>
<dbReference type="InterPro" id="IPR011029">
    <property type="entry name" value="DEATH-like_dom_sf"/>
</dbReference>
<dbReference type="InterPro" id="IPR041075">
    <property type="entry name" value="NOD1/2_WH"/>
</dbReference>
<dbReference type="InterPro" id="IPR007111">
    <property type="entry name" value="NACHT_NTPase"/>
</dbReference>
<dbReference type="Proteomes" id="UP000314986">
    <property type="component" value="Unassembled WGS sequence"/>
</dbReference>
<evidence type="ECO:0000256" key="6">
    <source>
        <dbReference type="ARBA" id="ARBA00022588"/>
    </source>
</evidence>
<dbReference type="InterPro" id="IPR041267">
    <property type="entry name" value="NLRP_HD2"/>
</dbReference>
<reference evidence="20" key="2">
    <citation type="journal article" date="2007" name="PLoS Biol.">
        <title>Survey sequencing and comparative analysis of the elephant shark (Callorhinchus milii) genome.</title>
        <authorList>
            <person name="Venkatesh B."/>
            <person name="Kirkness E.F."/>
            <person name="Loh Y.H."/>
            <person name="Halpern A.L."/>
            <person name="Lee A.P."/>
            <person name="Johnson J."/>
            <person name="Dandona N."/>
            <person name="Viswanathan L.D."/>
            <person name="Tay A."/>
            <person name="Venter J.C."/>
            <person name="Strausberg R.L."/>
            <person name="Brenner S."/>
        </authorList>
    </citation>
    <scope>NUCLEOTIDE SEQUENCE [LARGE SCALE GENOMIC DNA]</scope>
</reference>
<keyword evidence="13" id="KW-0472">Membrane</keyword>
<keyword evidence="4" id="KW-1003">Cell membrane</keyword>
<keyword evidence="14" id="KW-0564">Palmitate</keyword>
<evidence type="ECO:0000313" key="19">
    <source>
        <dbReference type="Ensembl" id="ENSCMIP00000019015.1"/>
    </source>
</evidence>
<dbReference type="Gene3D" id="3.80.10.10">
    <property type="entry name" value="Ribonuclease Inhibitor"/>
    <property type="match status" value="4"/>
</dbReference>
<dbReference type="SMART" id="SM00368">
    <property type="entry name" value="LRR_RI"/>
    <property type="match status" value="14"/>
</dbReference>
<keyword evidence="11" id="KW-0832">Ubl conjugation</keyword>
<evidence type="ECO:0000256" key="15">
    <source>
        <dbReference type="ARBA" id="ARBA00023288"/>
    </source>
</evidence>
<keyword evidence="9" id="KW-0547">Nucleotide-binding</keyword>
<dbReference type="InterPro" id="IPR051261">
    <property type="entry name" value="NLR"/>
</dbReference>
<dbReference type="GO" id="GO:0016323">
    <property type="term" value="C:basolateral plasma membrane"/>
    <property type="evidence" value="ECO:0007669"/>
    <property type="project" value="UniProtKB-SubCell"/>
</dbReference>
<dbReference type="SUPFAM" id="SSF52047">
    <property type="entry name" value="RNI-like"/>
    <property type="match status" value="2"/>
</dbReference>
<evidence type="ECO:0000256" key="2">
    <source>
        <dbReference type="ARBA" id="ARBA00004193"/>
    </source>
</evidence>
<dbReference type="GO" id="GO:0005737">
    <property type="term" value="C:cytoplasm"/>
    <property type="evidence" value="ECO:0007669"/>
    <property type="project" value="UniProtKB-SubCell"/>
</dbReference>
<keyword evidence="5" id="KW-0963">Cytoplasm</keyword>
<evidence type="ECO:0000256" key="14">
    <source>
        <dbReference type="ARBA" id="ARBA00023139"/>
    </source>
</evidence>
<evidence type="ECO:0000256" key="1">
    <source>
        <dbReference type="ARBA" id="ARBA00004187"/>
    </source>
</evidence>
<dbReference type="Pfam" id="PF00619">
    <property type="entry name" value="CARD"/>
    <property type="match status" value="1"/>
</dbReference>
<keyword evidence="7" id="KW-0433">Leucine-rich repeat</keyword>
<evidence type="ECO:0000256" key="11">
    <source>
        <dbReference type="ARBA" id="ARBA00022843"/>
    </source>
</evidence>
<dbReference type="PROSITE" id="PS50837">
    <property type="entry name" value="NACHT"/>
    <property type="match status" value="1"/>
</dbReference>
<dbReference type="GeneTree" id="ENSGT00940000159861"/>
<dbReference type="SUPFAM" id="SSF52540">
    <property type="entry name" value="P-loop containing nucleoside triphosphate hydrolases"/>
    <property type="match status" value="1"/>
</dbReference>
<dbReference type="InterPro" id="IPR032675">
    <property type="entry name" value="LRR_dom_sf"/>
</dbReference>
<dbReference type="FunFam" id="3.80.10.10:FF:000274">
    <property type="entry name" value="NLR family CARD domain containing 3"/>
    <property type="match status" value="1"/>
</dbReference>
<dbReference type="FunFam" id="3.80.10.10:FF:001349">
    <property type="entry name" value="NLR family CARD domain containing 3"/>
    <property type="match status" value="1"/>
</dbReference>
<gene>
    <name evidence="19" type="primary">nlrc3</name>
</gene>
<dbReference type="OrthoDB" id="120976at2759"/>
<keyword evidence="8" id="KW-0677">Repeat</keyword>
<feature type="domain" description="CARD" evidence="17">
    <location>
        <begin position="8"/>
        <end position="92"/>
    </location>
</feature>
<dbReference type="GeneID" id="103178763"/>